<dbReference type="Gene3D" id="3.40.309.10">
    <property type="entry name" value="Aldehyde Dehydrogenase, Chain A, domain 2"/>
    <property type="match status" value="1"/>
</dbReference>
<dbReference type="FunFam" id="3.40.309.10:FF:000003">
    <property type="entry name" value="Aldehyde dehydrogenase"/>
    <property type="match status" value="1"/>
</dbReference>
<gene>
    <name evidence="9" type="ORF">IPJ48_19485</name>
</gene>
<reference evidence="9" key="1">
    <citation type="submission" date="2020-10" db="EMBL/GenBank/DDBJ databases">
        <title>Connecting structure to function with the recovery of over 1000 high-quality activated sludge metagenome-assembled genomes encoding full-length rRNA genes using long-read sequencing.</title>
        <authorList>
            <person name="Singleton C.M."/>
            <person name="Petriglieri F."/>
            <person name="Kristensen J.M."/>
            <person name="Kirkegaard R.H."/>
            <person name="Michaelsen T.Y."/>
            <person name="Andersen M.H."/>
            <person name="Karst S.M."/>
            <person name="Dueholm M.S."/>
            <person name="Nielsen P.H."/>
            <person name="Albertsen M."/>
        </authorList>
    </citation>
    <scope>NUCLEOTIDE SEQUENCE</scope>
    <source>
        <strain evidence="9">EsbW_18-Q3-R4-48_MAXAC.044</strain>
    </source>
</reference>
<evidence type="ECO:0000313" key="9">
    <source>
        <dbReference type="EMBL" id="MBK7425082.1"/>
    </source>
</evidence>
<dbReference type="Pfam" id="PF00171">
    <property type="entry name" value="Aldedh"/>
    <property type="match status" value="1"/>
</dbReference>
<protein>
    <recommendedName>
        <fullName evidence="4">Aldehyde dehydrogenase</fullName>
    </recommendedName>
</protein>
<dbReference type="GO" id="GO:0006081">
    <property type="term" value="P:aldehyde metabolic process"/>
    <property type="evidence" value="ECO:0007669"/>
    <property type="project" value="InterPro"/>
</dbReference>
<dbReference type="PANTHER" id="PTHR43570">
    <property type="entry name" value="ALDEHYDE DEHYDROGENASE"/>
    <property type="match status" value="1"/>
</dbReference>
<dbReference type="GO" id="GO:0005737">
    <property type="term" value="C:cytoplasm"/>
    <property type="evidence" value="ECO:0007669"/>
    <property type="project" value="TreeGrafter"/>
</dbReference>
<dbReference type="PANTHER" id="PTHR43570:SF20">
    <property type="entry name" value="ALDEHYDE DEHYDROGENASE ALDX-RELATED"/>
    <property type="match status" value="1"/>
</dbReference>
<dbReference type="Proteomes" id="UP000886602">
    <property type="component" value="Unassembled WGS sequence"/>
</dbReference>
<evidence type="ECO:0000256" key="7">
    <source>
        <dbReference type="RuleBase" id="RU003345"/>
    </source>
</evidence>
<dbReference type="InterPro" id="IPR016161">
    <property type="entry name" value="Ald_DH/histidinol_DH"/>
</dbReference>
<dbReference type="EMBL" id="JADJNC010000060">
    <property type="protein sequence ID" value="MBK7425082.1"/>
    <property type="molecule type" value="Genomic_DNA"/>
</dbReference>
<proteinExistence type="inferred from homology"/>
<evidence type="ECO:0000256" key="6">
    <source>
        <dbReference type="PROSITE-ProRule" id="PRU10007"/>
    </source>
</evidence>
<evidence type="ECO:0000256" key="4">
    <source>
        <dbReference type="PIRNR" id="PIRNR036492"/>
    </source>
</evidence>
<feature type="domain" description="Aldehyde dehydrogenase" evidence="8">
    <location>
        <begin position="26"/>
        <end position="440"/>
    </location>
</feature>
<evidence type="ECO:0000259" key="8">
    <source>
        <dbReference type="Pfam" id="PF00171"/>
    </source>
</evidence>
<dbReference type="InterPro" id="IPR029510">
    <property type="entry name" value="Ald_DH_CS_GLU"/>
</dbReference>
<comment type="similarity">
    <text evidence="1 4 7">Belongs to the aldehyde dehydrogenase family.</text>
</comment>
<keyword evidence="2 4" id="KW-0560">Oxidoreductase</keyword>
<evidence type="ECO:0000256" key="1">
    <source>
        <dbReference type="ARBA" id="ARBA00009986"/>
    </source>
</evidence>
<dbReference type="InterPro" id="IPR016163">
    <property type="entry name" value="Ald_DH_C"/>
</dbReference>
<feature type="active site" evidence="5">
    <location>
        <position position="251"/>
    </location>
</feature>
<name>A0A9D7FGA0_9RHOO</name>
<accession>A0A9D7FGA0</accession>
<dbReference type="GO" id="GO:0004029">
    <property type="term" value="F:aldehyde dehydrogenase (NAD+) activity"/>
    <property type="evidence" value="ECO:0007669"/>
    <property type="project" value="TreeGrafter"/>
</dbReference>
<evidence type="ECO:0000256" key="2">
    <source>
        <dbReference type="ARBA" id="ARBA00023002"/>
    </source>
</evidence>
<dbReference type="InterPro" id="IPR016162">
    <property type="entry name" value="Ald_DH_N"/>
</dbReference>
<dbReference type="InterPro" id="IPR012394">
    <property type="entry name" value="Aldehyde_DH_NAD(P)"/>
</dbReference>
<comment type="caution">
    <text evidence="9">The sequence shown here is derived from an EMBL/GenBank/DDBJ whole genome shotgun (WGS) entry which is preliminary data.</text>
</comment>
<dbReference type="SUPFAM" id="SSF53720">
    <property type="entry name" value="ALDH-like"/>
    <property type="match status" value="1"/>
</dbReference>
<evidence type="ECO:0000256" key="5">
    <source>
        <dbReference type="PIRSR" id="PIRSR036492-1"/>
    </source>
</evidence>
<dbReference type="CDD" id="cd07133">
    <property type="entry name" value="ALDH_CALDH_CalB"/>
    <property type="match status" value="1"/>
</dbReference>
<keyword evidence="3" id="KW-0520">NAD</keyword>
<organism evidence="9 10">
    <name type="scientific">Candidatus Propionivibrio dominans</name>
    <dbReference type="NCBI Taxonomy" id="2954373"/>
    <lineage>
        <taxon>Bacteria</taxon>
        <taxon>Pseudomonadati</taxon>
        <taxon>Pseudomonadota</taxon>
        <taxon>Betaproteobacteria</taxon>
        <taxon>Rhodocyclales</taxon>
        <taxon>Rhodocyclaceae</taxon>
        <taxon>Propionivibrio</taxon>
    </lineage>
</organism>
<dbReference type="PROSITE" id="PS00687">
    <property type="entry name" value="ALDEHYDE_DEHYDR_GLU"/>
    <property type="match status" value="1"/>
</dbReference>
<dbReference type="AlphaFoldDB" id="A0A9D7FGA0"/>
<dbReference type="PIRSF" id="PIRSF036492">
    <property type="entry name" value="ALDH"/>
    <property type="match status" value="1"/>
</dbReference>
<evidence type="ECO:0000256" key="3">
    <source>
        <dbReference type="ARBA" id="ARBA00023027"/>
    </source>
</evidence>
<dbReference type="InterPro" id="IPR015590">
    <property type="entry name" value="Aldehyde_DH_dom"/>
</dbReference>
<sequence>MNDLDDPNSLETRFARLHSAARREPNPPVELRARRLRALDRLLRDNADALAEAVCQDFGNRSLAETRLLELFPCHAALDDALKHLRRWMRPQRRRVSTWFRPARAEVRFQPLGAVGIIVPWNYPIFLAVAPLAGALAAGNRVLTKMSELTPATSRLFARLIARHFSDDEVSVVEGDAQIAQAFAQLPFDHLLFTGSTPVGRHVMRAAAENLVPVTLELGGKSPAIIGNSANFAKAVERIIVGKTLNAGQTCIAPDYVLLPAGREQDFIEIARRVVARCYPDILNTPDYTSIINDRHYVRLCGYVDEAREQGAEIVELVPGALSDPLSRRLFPLVLHGVNDGMCVMQDEIFGPLLPLVPYRNLDQAIDYVNARPRPLALYFFETDSSSLDRVLKQTVSGGVTINDTILHIAQDDLPFGGVGPSGMGCYHGFDGFRTFSAQKGVFHQSRFSGIGLFKPPYGARFERLMKILLH</sequence>
<feature type="active site" evidence="5 6">
    <location>
        <position position="217"/>
    </location>
</feature>
<evidence type="ECO:0000313" key="10">
    <source>
        <dbReference type="Proteomes" id="UP000886602"/>
    </source>
</evidence>
<dbReference type="Gene3D" id="3.40.605.10">
    <property type="entry name" value="Aldehyde Dehydrogenase, Chain A, domain 1"/>
    <property type="match status" value="1"/>
</dbReference>